<dbReference type="InterPro" id="IPR011050">
    <property type="entry name" value="Pectin_lyase_fold/virulence"/>
</dbReference>
<organism evidence="8 9">
    <name type="scientific">Candidatus Methanobinarius endosymbioticus</name>
    <dbReference type="NCBI Taxonomy" id="2006182"/>
    <lineage>
        <taxon>Archaea</taxon>
        <taxon>Methanobacteriati</taxon>
        <taxon>Methanobacteriota</taxon>
        <taxon>Methanomada group</taxon>
        <taxon>Methanobacteria</taxon>
        <taxon>Methanobacteriales</taxon>
        <taxon>Methanobacteriaceae</taxon>
        <taxon>Candidatus Methanobinarius</taxon>
    </lineage>
</organism>
<accession>A0A366M9S2</accession>
<evidence type="ECO:0000313" key="9">
    <source>
        <dbReference type="Proteomes" id="UP000253099"/>
    </source>
</evidence>
<protein>
    <recommendedName>
        <fullName evidence="10">Right handed beta helix domain-containing protein</fullName>
    </recommendedName>
</protein>
<dbReference type="AlphaFoldDB" id="A0A366M9S2"/>
<sequence>MIINGDGPKGSVIIDTEGTNFIFNLTGTCNITFININFINGYAKDGGGIYHSGRGILNIKDCLFENNSAENGGAINSQERNMNIVDSKFINNQEN</sequence>
<evidence type="ECO:0008006" key="10">
    <source>
        <dbReference type="Google" id="ProtNLM"/>
    </source>
</evidence>
<gene>
    <name evidence="8" type="ORF">ALNOE001_19660</name>
</gene>
<reference evidence="8 9" key="1">
    <citation type="submission" date="2018-06" db="EMBL/GenBank/DDBJ databases">
        <title>Genomic insight into two independent archaeal endosymbiosis events.</title>
        <authorList>
            <person name="Lind A.E."/>
            <person name="Lewis W.H."/>
            <person name="Spang A."/>
            <person name="Guy L."/>
            <person name="Embley M.T."/>
            <person name="Ettema T.J.G."/>
        </authorList>
    </citation>
    <scope>NUCLEOTIDE SEQUENCE [LARGE SCALE GENOMIC DNA]</scope>
    <source>
        <strain evidence="8">NOE</strain>
    </source>
</reference>
<dbReference type="SUPFAM" id="SSF51126">
    <property type="entry name" value="Pectin lyase-like"/>
    <property type="match status" value="1"/>
</dbReference>
<evidence type="ECO:0000313" key="8">
    <source>
        <dbReference type="EMBL" id="RBQ22242.1"/>
    </source>
</evidence>
<keyword evidence="4" id="KW-0964">Secreted</keyword>
<keyword evidence="7" id="KW-0998">Cell outer membrane</keyword>
<evidence type="ECO:0000256" key="5">
    <source>
        <dbReference type="ARBA" id="ARBA00022729"/>
    </source>
</evidence>
<dbReference type="Proteomes" id="UP000253099">
    <property type="component" value="Unassembled WGS sequence"/>
</dbReference>
<comment type="caution">
    <text evidence="8">The sequence shown here is derived from an EMBL/GenBank/DDBJ whole genome shotgun (WGS) entry which is preliminary data.</text>
</comment>
<evidence type="ECO:0000256" key="3">
    <source>
        <dbReference type="ARBA" id="ARBA00004613"/>
    </source>
</evidence>
<evidence type="ECO:0000256" key="4">
    <source>
        <dbReference type="ARBA" id="ARBA00022525"/>
    </source>
</evidence>
<keyword evidence="6" id="KW-0472">Membrane</keyword>
<keyword evidence="9" id="KW-1185">Reference proteome</keyword>
<evidence type="ECO:0000256" key="2">
    <source>
        <dbReference type="ARBA" id="ARBA00004442"/>
    </source>
</evidence>
<evidence type="ECO:0000256" key="1">
    <source>
        <dbReference type="ARBA" id="ARBA00004196"/>
    </source>
</evidence>
<proteinExistence type="predicted"/>
<evidence type="ECO:0000256" key="6">
    <source>
        <dbReference type="ARBA" id="ARBA00023136"/>
    </source>
</evidence>
<keyword evidence="5" id="KW-0732">Signal</keyword>
<name>A0A366M9S2_9EURY</name>
<dbReference type="InterPro" id="IPR003368">
    <property type="entry name" value="POMP_repeat"/>
</dbReference>
<dbReference type="NCBIfam" id="TIGR01376">
    <property type="entry name" value="POMP_repeat"/>
    <property type="match status" value="1"/>
</dbReference>
<dbReference type="EMBL" id="NIZT01000070">
    <property type="protein sequence ID" value="RBQ22242.1"/>
    <property type="molecule type" value="Genomic_DNA"/>
</dbReference>
<comment type="subcellular location">
    <subcellularLocation>
        <location evidence="1">Cell envelope</location>
    </subcellularLocation>
    <subcellularLocation>
        <location evidence="2">Cell outer membrane</location>
    </subcellularLocation>
    <subcellularLocation>
        <location evidence="3">Secreted</location>
    </subcellularLocation>
</comment>
<evidence type="ECO:0000256" key="7">
    <source>
        <dbReference type="ARBA" id="ARBA00023237"/>
    </source>
</evidence>
<dbReference type="GO" id="GO:0005576">
    <property type="term" value="C:extracellular region"/>
    <property type="evidence" value="ECO:0007669"/>
    <property type="project" value="UniProtKB-SubCell"/>
</dbReference>